<dbReference type="InterPro" id="IPR042302">
    <property type="entry name" value="E1_FCCH_sf"/>
</dbReference>
<dbReference type="InterPro" id="IPR038252">
    <property type="entry name" value="UBA_E1_C_sf"/>
</dbReference>
<evidence type="ECO:0000313" key="10">
    <source>
        <dbReference type="Proteomes" id="UP001190640"/>
    </source>
</evidence>
<dbReference type="Pfam" id="PF09358">
    <property type="entry name" value="E1_UFD"/>
    <property type="match status" value="1"/>
</dbReference>
<evidence type="ECO:0000256" key="3">
    <source>
        <dbReference type="ARBA" id="ARBA00022598"/>
    </source>
</evidence>
<dbReference type="InterPro" id="IPR035985">
    <property type="entry name" value="Ubiquitin-activating_enz"/>
</dbReference>
<dbReference type="Gene3D" id="1.10.10.2660">
    <property type="entry name" value="Ubiquitin-activating enzyme E1, SCCH domain"/>
    <property type="match status" value="1"/>
</dbReference>
<dbReference type="Gene3D" id="2.40.30.180">
    <property type="entry name" value="Ubiquitin-activating enzyme E1, FCCH domain"/>
    <property type="match status" value="1"/>
</dbReference>
<evidence type="ECO:0000259" key="9">
    <source>
        <dbReference type="SMART" id="SM00985"/>
    </source>
</evidence>
<dbReference type="FunFam" id="1.10.10.2660:FF:000001">
    <property type="entry name" value="Ubiquitin-activating enzyme E1 1"/>
    <property type="match status" value="1"/>
</dbReference>
<dbReference type="PROSITE" id="PS00865">
    <property type="entry name" value="UBIQUITIN_ACTIVAT_2"/>
    <property type="match status" value="1"/>
</dbReference>
<dbReference type="InterPro" id="IPR018075">
    <property type="entry name" value="UBQ-activ_enz_E1"/>
</dbReference>
<keyword evidence="4 8" id="KW-0547">Nucleotide-binding</keyword>
<evidence type="ECO:0000256" key="5">
    <source>
        <dbReference type="ARBA" id="ARBA00022786"/>
    </source>
</evidence>
<reference evidence="11" key="1">
    <citation type="submission" date="2025-08" db="UniProtKB">
        <authorList>
            <consortium name="RefSeq"/>
        </authorList>
    </citation>
    <scope>IDENTIFICATION</scope>
    <source>
        <tissue evidence="11">Blood</tissue>
    </source>
</reference>
<dbReference type="SUPFAM" id="SSF69572">
    <property type="entry name" value="Activating enzymes of the ubiquitin-like proteins"/>
    <property type="match status" value="2"/>
</dbReference>
<sequence length="1039" mass="116727">MSASENRPKIDEGLYSRQLYVLGYEAMQKMATAAVLVSGMKGLGVEIAKNIILAGVKSVTVHDQHDAQWSDLSSQFYLTEKDVGQNRAVVSQHHLAELNSYVPVLAYTEGLSESFLSDFQVVVLTNSPLEEQLQISDFCHANNICFVLADTKGLAGQLFCDFGEHFVVYDASEDEPVSAVIQHITQGNPGMLTVACEDEQGQGHQFEDGDWVTFKEVEGMTELNNLEPRSIHVTGNMTSASFSTCLYGQYSLEIGDTFSFSPYKSGGIITQVKKPQQPSFDSLRVSMTSPKIKTPDAGKVSRYHTLHMAFWALHLFQSKMKRLPRPRDQADAEEMVKLAQSLAVGPEPLVEHLVQTFAYGCSGDLSPISAFIGAVAAQEVLKAASGKFTPLNQWLYFDAYECLPEEDRTALLTEEDCAPHGSRYDGQIAVFGADFQERLGKQKYFVVGAGAIGCELLKNFAMIGLAAGKGGNITVTDMDTIEYSNLNRQFLFRAQDVSLLKSEVAAAAIKLINPSINVTAEQNQVGPDTECYYGDEFFLGLDGVATALDSLQARAYVGKQCTKYLKPLLDSGTQGTRGNVQVYVPFLTESYGYAMDQDEEEYPLCTLRYFPTTIQHTLQWARNQFEGLFRKRAETVNKFLQDPSFPETQEVEALEMLELVLDSLQKKPRSWRDCVAWARRLWEQLFSHDIQQLRHNFPPEHETISGLPFWSGLKRCPKKLDFNFSNTTHRTFLLVASHLFAQMYRLNVSESNAATSQVLLDLQLPPFQLRNGVHIFVTDQEMQRSQGTVDKMRLAELRQDLASLRRQLEEQGTLLSCLMEPIHFEKDEDSSSHLDFIIAAANLRAENYGIPPADKLQAKRIVGRIVPAIATTTAAVAGLVCLELYKLVWGHRNLSSYRSSFLWLSEPLLNRFQPQSPQPTYKYHQKIWSCWDRIEVPGVDAKGEEITLNGLFDHLQRNHSLVLQMLLYGNVIIYDRSCAEEKRKKLLSNRLTELVCHATAETVSKDCQLLVFEIVCENEEVDALLPPVHVWLHPMNRKV</sequence>
<dbReference type="AlphaFoldDB" id="A0AA97J9I2"/>
<keyword evidence="5 8" id="KW-0833">Ubl conjugation pathway</keyword>
<dbReference type="Gene3D" id="3.50.50.80">
    <property type="entry name" value="Ubiquitin-activating enzyme E1, inactive adenylation domain, subdomain 1"/>
    <property type="match status" value="1"/>
</dbReference>
<evidence type="ECO:0000256" key="7">
    <source>
        <dbReference type="PROSITE-ProRule" id="PRU10132"/>
    </source>
</evidence>
<dbReference type="PANTHER" id="PTHR10953:SF4">
    <property type="entry name" value="UBIQUITIN-ACTIVATING ENZYME E1 C-TERMINAL DOMAIN-CONTAINING PROTEIN"/>
    <property type="match status" value="1"/>
</dbReference>
<dbReference type="Gene3D" id="3.40.50.720">
    <property type="entry name" value="NAD(P)-binding Rossmann-like Domain"/>
    <property type="match status" value="1"/>
</dbReference>
<feature type="active site" description="Glycyl thioester intermediate" evidence="7">
    <location>
        <position position="605"/>
    </location>
</feature>
<evidence type="ECO:0000256" key="4">
    <source>
        <dbReference type="ARBA" id="ARBA00022741"/>
    </source>
</evidence>
<dbReference type="GeneID" id="129328826"/>
<dbReference type="InterPro" id="IPR019572">
    <property type="entry name" value="UBA_E1_SCCH"/>
</dbReference>
<dbReference type="NCBIfam" id="TIGR01408">
    <property type="entry name" value="Ube1"/>
    <property type="match status" value="1"/>
</dbReference>
<proteinExistence type="inferred from homology"/>
<accession>A0AA97J9I2</accession>
<dbReference type="SMART" id="SM00985">
    <property type="entry name" value="UBA_e1_C"/>
    <property type="match status" value="1"/>
</dbReference>
<evidence type="ECO:0000256" key="8">
    <source>
        <dbReference type="RuleBase" id="RU000519"/>
    </source>
</evidence>
<dbReference type="InterPro" id="IPR042449">
    <property type="entry name" value="Ub-E1_IAD_1"/>
</dbReference>
<evidence type="ECO:0000256" key="1">
    <source>
        <dbReference type="ARBA" id="ARBA00004906"/>
    </source>
</evidence>
<evidence type="ECO:0000256" key="6">
    <source>
        <dbReference type="ARBA" id="ARBA00022840"/>
    </source>
</evidence>
<name>A0AA97J9I2_EUBMA</name>
<dbReference type="InterPro" id="IPR045886">
    <property type="entry name" value="ThiF/MoeB/HesA"/>
</dbReference>
<dbReference type="Pfam" id="PF00899">
    <property type="entry name" value="ThiF"/>
    <property type="match status" value="2"/>
</dbReference>
<dbReference type="InterPro" id="IPR000594">
    <property type="entry name" value="ThiF_NAD_FAD-bd"/>
</dbReference>
<gene>
    <name evidence="11" type="primary">UBA7</name>
</gene>
<dbReference type="GO" id="GO:0005634">
    <property type="term" value="C:nucleus"/>
    <property type="evidence" value="ECO:0007669"/>
    <property type="project" value="TreeGrafter"/>
</dbReference>
<dbReference type="InterPro" id="IPR033127">
    <property type="entry name" value="UBQ-activ_enz_E1_Cys_AS"/>
</dbReference>
<evidence type="ECO:0000313" key="11">
    <source>
        <dbReference type="RefSeq" id="XP_054834097.1"/>
    </source>
</evidence>
<dbReference type="GO" id="GO:0004839">
    <property type="term" value="F:ubiquitin activating enzyme activity"/>
    <property type="evidence" value="ECO:0007669"/>
    <property type="project" value="TreeGrafter"/>
</dbReference>
<keyword evidence="6 8" id="KW-0067">ATP-binding</keyword>
<dbReference type="Gene3D" id="3.40.50.12550">
    <property type="entry name" value="Ubiquitin-activating enzyme E1, inactive adenylation domain, subdomain 2"/>
    <property type="match status" value="1"/>
</dbReference>
<comment type="similarity">
    <text evidence="2 8">Belongs to the ubiquitin-activating E1 family.</text>
</comment>
<feature type="domain" description="Ubiquitin-activating enzyme E1 C-terminal" evidence="9">
    <location>
        <begin position="897"/>
        <end position="1028"/>
    </location>
</feature>
<keyword evidence="10" id="KW-1185">Reference proteome</keyword>
<dbReference type="InterPro" id="IPR042063">
    <property type="entry name" value="Ubi_acti_E1_SCCH"/>
</dbReference>
<evidence type="ECO:0000256" key="2">
    <source>
        <dbReference type="ARBA" id="ARBA00005673"/>
    </source>
</evidence>
<protein>
    <submittedName>
        <fullName evidence="11">Ubiquitin-like modifier-activating enzyme 7 isoform X1</fullName>
    </submittedName>
</protein>
<dbReference type="PANTHER" id="PTHR10953">
    <property type="entry name" value="UBIQUITIN-ACTIVATING ENZYME E1"/>
    <property type="match status" value="1"/>
</dbReference>
<dbReference type="Pfam" id="PF10585">
    <property type="entry name" value="UBA_E1_SCCH"/>
    <property type="match status" value="1"/>
</dbReference>
<dbReference type="Gene3D" id="3.10.290.60">
    <property type="entry name" value="Ubiquitin-activating enzyme E1, UFD domain"/>
    <property type="match status" value="1"/>
</dbReference>
<dbReference type="FunFam" id="3.50.50.80:FF:000001">
    <property type="entry name" value="ubiquitin-like modifier-activating enzyme 1"/>
    <property type="match status" value="1"/>
</dbReference>
<dbReference type="GO" id="GO:0005737">
    <property type="term" value="C:cytoplasm"/>
    <property type="evidence" value="ECO:0007669"/>
    <property type="project" value="TreeGrafter"/>
</dbReference>
<dbReference type="InterPro" id="IPR018965">
    <property type="entry name" value="Ub-activating_enz_E1_C"/>
</dbReference>
<comment type="pathway">
    <text evidence="1">Protein modification; protein ubiquitination.</text>
</comment>
<dbReference type="CDD" id="cd01491">
    <property type="entry name" value="Ube1_repeat1"/>
    <property type="match status" value="1"/>
</dbReference>
<keyword evidence="3 8" id="KW-0436">Ligase</keyword>
<dbReference type="PRINTS" id="PR01849">
    <property type="entry name" value="UBIQUITINACT"/>
</dbReference>
<dbReference type="KEGG" id="emc:129328826"/>
<dbReference type="RefSeq" id="XP_054834097.1">
    <property type="nucleotide sequence ID" value="XM_054978122.1"/>
</dbReference>
<dbReference type="CTD" id="7318"/>
<dbReference type="InterPro" id="IPR000011">
    <property type="entry name" value="UBQ/SUMO-activ_enz_E1-like"/>
</dbReference>
<dbReference type="GO" id="GO:0005524">
    <property type="term" value="F:ATP binding"/>
    <property type="evidence" value="ECO:0007669"/>
    <property type="project" value="UniProtKB-KW"/>
</dbReference>
<dbReference type="GO" id="GO:0006511">
    <property type="term" value="P:ubiquitin-dependent protein catabolic process"/>
    <property type="evidence" value="ECO:0007669"/>
    <property type="project" value="TreeGrafter"/>
</dbReference>
<dbReference type="Proteomes" id="UP001190640">
    <property type="component" value="Chromosome 4"/>
</dbReference>
<dbReference type="GO" id="GO:0006974">
    <property type="term" value="P:DNA damage response"/>
    <property type="evidence" value="ECO:0007669"/>
    <property type="project" value="TreeGrafter"/>
</dbReference>
<organism evidence="10 11">
    <name type="scientific">Eublepharis macularius</name>
    <name type="common">Leopard gecko</name>
    <name type="synonym">Cyrtodactylus macularius</name>
    <dbReference type="NCBI Taxonomy" id="481883"/>
    <lineage>
        <taxon>Eukaryota</taxon>
        <taxon>Metazoa</taxon>
        <taxon>Chordata</taxon>
        <taxon>Craniata</taxon>
        <taxon>Vertebrata</taxon>
        <taxon>Euteleostomi</taxon>
        <taxon>Lepidosauria</taxon>
        <taxon>Squamata</taxon>
        <taxon>Bifurcata</taxon>
        <taxon>Gekkota</taxon>
        <taxon>Eublepharidae</taxon>
        <taxon>Eublepharinae</taxon>
        <taxon>Eublepharis</taxon>
    </lineage>
</organism>